<evidence type="ECO:0000313" key="4">
    <source>
        <dbReference type="Proteomes" id="UP000054560"/>
    </source>
</evidence>
<proteinExistence type="predicted"/>
<dbReference type="GO" id="GO:0000070">
    <property type="term" value="P:mitotic sister chromatid segregation"/>
    <property type="evidence" value="ECO:0007669"/>
    <property type="project" value="TreeGrafter"/>
</dbReference>
<dbReference type="Pfam" id="PF10493">
    <property type="entry name" value="Rod_C"/>
    <property type="match status" value="1"/>
</dbReference>
<evidence type="ECO:0000259" key="1">
    <source>
        <dbReference type="Pfam" id="PF10493"/>
    </source>
</evidence>
<dbReference type="AlphaFoldDB" id="A0A0L0G389"/>
<dbReference type="InterPro" id="IPR055405">
    <property type="entry name" value="ARM_KNTC1_3rd"/>
</dbReference>
<dbReference type="PANTHER" id="PTHR15688">
    <property type="entry name" value="KINETOCHORE-ASSOCIATED PROTEIN 1"/>
    <property type="match status" value="1"/>
</dbReference>
<dbReference type="GO" id="GO:0005828">
    <property type="term" value="C:kinetochore microtubule"/>
    <property type="evidence" value="ECO:0007669"/>
    <property type="project" value="TreeGrafter"/>
</dbReference>
<dbReference type="GO" id="GO:0031267">
    <property type="term" value="F:small GTPase binding"/>
    <property type="evidence" value="ECO:0007669"/>
    <property type="project" value="TreeGrafter"/>
</dbReference>
<feature type="domain" description="RZZ complex subunit KNTC1/ROD C-terminal" evidence="1">
    <location>
        <begin position="386"/>
        <end position="781"/>
    </location>
</feature>
<dbReference type="EMBL" id="KQ241844">
    <property type="protein sequence ID" value="KNC83306.1"/>
    <property type="molecule type" value="Genomic_DNA"/>
</dbReference>
<dbReference type="GO" id="GO:0007094">
    <property type="term" value="P:mitotic spindle assembly checkpoint signaling"/>
    <property type="evidence" value="ECO:0007669"/>
    <property type="project" value="TreeGrafter"/>
</dbReference>
<dbReference type="GeneID" id="25904935"/>
<organism evidence="3 4">
    <name type="scientific">Sphaeroforma arctica JP610</name>
    <dbReference type="NCBI Taxonomy" id="667725"/>
    <lineage>
        <taxon>Eukaryota</taxon>
        <taxon>Ichthyosporea</taxon>
        <taxon>Ichthyophonida</taxon>
        <taxon>Sphaeroforma</taxon>
    </lineage>
</organism>
<accession>A0A0L0G389</accession>
<keyword evidence="4" id="KW-1185">Reference proteome</keyword>
<feature type="domain" description="KNTC1 third ARM-repeats" evidence="2">
    <location>
        <begin position="3"/>
        <end position="170"/>
    </location>
</feature>
<evidence type="ECO:0000259" key="2">
    <source>
        <dbReference type="Pfam" id="PF24515"/>
    </source>
</evidence>
<sequence>MQGLATVALSVAQCQQHQSHVDEYHNMVVTCKWYARCLQAGIRLNAKRLDEANGSYKECVMAELLVGSRLDVPLVREYCEWVRVPALSLVRLYVKIAIVDRRLGPDDDSKKSHSTHTTSREVLQNARFAKALDKLIQPMHQTHEGVSTLLFEDVMTVCSPYDYEAIRFTIDLITRLQTTWTPGKLPINKDNERSHKRLSKMLRQGGVLLKLLYKYHRATDARLSPSECDAFEQQDKLVQNLHTQGPVGKQLISGYLHRMRDQHARQRLPFHQLMRKKEVMSVLRNDVCSPAAECPGATSSDNLSDTLSPARGITMRMHAMVPLIKMLDIDHKEFVVAVMDGIIDGYSAAIQRLAHSTDSTQNDSQQTANECELQTGFLSVEKQRIARIYGMTYDTMSALVMSLPDVETRVFVLQQAAERFPIGRDRERMLFEAIKAAEKWLDGTPSRRIAYHNGVSAGEGLYEATMRALKQELVEQLRHQQTLSQLVDCHMCHPGLHTLTANALDLRSLICSLYCRHSVTMLELESAQLHVTVNEIAVRYDFNATSVRSGLIRLWIKHPDAVPKYDHIQYGGPEPTSAVDGLLTNGQALTISEAASISHTGKVTETLATSLEARISLAVARVLYLCQEELESATNADLLSELVFATPDEDVNDTSRYIAWRVLLGLVPLQELKMRLDMTCNEVHEFTAKLLVLSRLADLDVQHSERDLSDRASVIRLVRGLLCKPADSLEKQPGTACDGQEIQLAADICIIFDLTQSDTWEPVLEQLLQLRKFEYLRCLLATEYTLMWPTRVRRLQARPNDVPSSVPNFVDITRLWQSAVVDPLCAVDCTAPAATGLVSLLVQHNPIYDLNIPHILTCLLQHSESAAPADVTVFTSLCAQLVVWGAASQWKTQLVELIKASNHCCQIVAHLEEGVEVNVSQAQVQKELLAYVADNELFTKAQETGILGVLAEHVVHIGNIRGLLIYLLESQSVEDALELVEAHHALQQQLPNSQNCDISLDEKSHEPDCAEEKTDPLAMPGKQVRLQLLESYCRTMHIDLSFGD</sequence>
<dbReference type="RefSeq" id="XP_014157208.1">
    <property type="nucleotide sequence ID" value="XM_014301733.1"/>
</dbReference>
<dbReference type="InterPro" id="IPR052802">
    <property type="entry name" value="KNTC1"/>
</dbReference>
<name>A0A0L0G389_9EUKA</name>
<dbReference type="GO" id="GO:0005737">
    <property type="term" value="C:cytoplasm"/>
    <property type="evidence" value="ECO:0007669"/>
    <property type="project" value="TreeGrafter"/>
</dbReference>
<dbReference type="PANTHER" id="PTHR15688:SF1">
    <property type="entry name" value="KINETOCHORE-ASSOCIATED PROTEIN 1"/>
    <property type="match status" value="1"/>
</dbReference>
<dbReference type="InterPro" id="IPR019527">
    <property type="entry name" value="RZZ-complex_KNTC1/ROD_C"/>
</dbReference>
<protein>
    <submittedName>
        <fullName evidence="3">Uncharacterized protein</fullName>
    </submittedName>
</protein>
<dbReference type="GO" id="GO:1903394">
    <property type="term" value="P:protein localization to kinetochore involved in kinetochore assembly"/>
    <property type="evidence" value="ECO:0007669"/>
    <property type="project" value="TreeGrafter"/>
</dbReference>
<dbReference type="GO" id="GO:1990423">
    <property type="term" value="C:RZZ complex"/>
    <property type="evidence" value="ECO:0007669"/>
    <property type="project" value="TreeGrafter"/>
</dbReference>
<dbReference type="Pfam" id="PF24515">
    <property type="entry name" value="ARM_KNTC1_3rd"/>
    <property type="match status" value="1"/>
</dbReference>
<dbReference type="Proteomes" id="UP000054560">
    <property type="component" value="Unassembled WGS sequence"/>
</dbReference>
<reference evidence="3 4" key="1">
    <citation type="submission" date="2011-02" db="EMBL/GenBank/DDBJ databases">
        <title>The Genome Sequence of Sphaeroforma arctica JP610.</title>
        <authorList>
            <consortium name="The Broad Institute Genome Sequencing Platform"/>
            <person name="Russ C."/>
            <person name="Cuomo C."/>
            <person name="Young S.K."/>
            <person name="Zeng Q."/>
            <person name="Gargeya S."/>
            <person name="Alvarado L."/>
            <person name="Berlin A."/>
            <person name="Chapman S.B."/>
            <person name="Chen Z."/>
            <person name="Freedman E."/>
            <person name="Gellesch M."/>
            <person name="Goldberg J."/>
            <person name="Griggs A."/>
            <person name="Gujja S."/>
            <person name="Heilman E."/>
            <person name="Heiman D."/>
            <person name="Howarth C."/>
            <person name="Mehta T."/>
            <person name="Neiman D."/>
            <person name="Pearson M."/>
            <person name="Roberts A."/>
            <person name="Saif S."/>
            <person name="Shea T."/>
            <person name="Shenoy N."/>
            <person name="Sisk P."/>
            <person name="Stolte C."/>
            <person name="Sykes S."/>
            <person name="White J."/>
            <person name="Yandava C."/>
            <person name="Burger G."/>
            <person name="Gray M.W."/>
            <person name="Holland P.W.H."/>
            <person name="King N."/>
            <person name="Lang F.B.F."/>
            <person name="Roger A.J."/>
            <person name="Ruiz-Trillo I."/>
            <person name="Haas B."/>
            <person name="Nusbaum C."/>
            <person name="Birren B."/>
        </authorList>
    </citation>
    <scope>NUCLEOTIDE SEQUENCE [LARGE SCALE GENOMIC DNA]</scope>
    <source>
        <strain evidence="3 4">JP610</strain>
    </source>
</reference>
<gene>
    <name evidence="3" type="ORF">SARC_04431</name>
</gene>
<evidence type="ECO:0000313" key="3">
    <source>
        <dbReference type="EMBL" id="KNC83306.1"/>
    </source>
</evidence>